<evidence type="ECO:0000256" key="5">
    <source>
        <dbReference type="ARBA" id="ARBA00022692"/>
    </source>
</evidence>
<evidence type="ECO:0000256" key="6">
    <source>
        <dbReference type="ARBA" id="ARBA00022729"/>
    </source>
</evidence>
<keyword evidence="4" id="KW-0410">Iron transport</keyword>
<dbReference type="Gene3D" id="2.40.170.20">
    <property type="entry name" value="TonB-dependent receptor, beta-barrel domain"/>
    <property type="match status" value="1"/>
</dbReference>
<name>A0ABS7MEZ4_9SPHN</name>
<keyword evidence="19" id="KW-1185">Reference proteome</keyword>
<comment type="subcellular location">
    <subcellularLocation>
        <location evidence="1 12">Cell outer membrane</location>
        <topology evidence="1 12">Multi-pass membrane protein</topology>
    </subcellularLocation>
</comment>
<dbReference type="Pfam" id="PF07715">
    <property type="entry name" value="Plug"/>
    <property type="match status" value="1"/>
</dbReference>
<evidence type="ECO:0000313" key="18">
    <source>
        <dbReference type="EMBL" id="MBY4637337.1"/>
    </source>
</evidence>
<dbReference type="RefSeq" id="WP_201928550.1">
    <property type="nucleotide sequence ID" value="NZ_JAERPO010000002.1"/>
</dbReference>
<organism evidence="18 19">
    <name type="scientific">Sphingopyxis jiangsuensis</name>
    <dbReference type="NCBI Taxonomy" id="2871171"/>
    <lineage>
        <taxon>Bacteria</taxon>
        <taxon>Pseudomonadati</taxon>
        <taxon>Pseudomonadota</taxon>
        <taxon>Alphaproteobacteria</taxon>
        <taxon>Sphingomonadales</taxon>
        <taxon>Sphingomonadaceae</taxon>
        <taxon>Sphingopyxis</taxon>
    </lineage>
</organism>
<comment type="similarity">
    <text evidence="12 14">Belongs to the TonB-dependent receptor family.</text>
</comment>
<feature type="signal peptide" evidence="15">
    <location>
        <begin position="1"/>
        <end position="29"/>
    </location>
</feature>
<feature type="domain" description="TonB-dependent receptor plug" evidence="17">
    <location>
        <begin position="54"/>
        <end position="163"/>
    </location>
</feature>
<dbReference type="PROSITE" id="PS52016">
    <property type="entry name" value="TONB_DEPENDENT_REC_3"/>
    <property type="match status" value="1"/>
</dbReference>
<evidence type="ECO:0000256" key="3">
    <source>
        <dbReference type="ARBA" id="ARBA00022452"/>
    </source>
</evidence>
<dbReference type="InterPro" id="IPR036942">
    <property type="entry name" value="Beta-barrel_TonB_sf"/>
</dbReference>
<evidence type="ECO:0000256" key="13">
    <source>
        <dbReference type="PROSITE-ProRule" id="PRU10144"/>
    </source>
</evidence>
<evidence type="ECO:0000256" key="9">
    <source>
        <dbReference type="ARBA" id="ARBA00023077"/>
    </source>
</evidence>
<evidence type="ECO:0000256" key="12">
    <source>
        <dbReference type="PROSITE-ProRule" id="PRU01360"/>
    </source>
</evidence>
<dbReference type="SUPFAM" id="SSF56935">
    <property type="entry name" value="Porins"/>
    <property type="match status" value="1"/>
</dbReference>
<accession>A0ABS7MEZ4</accession>
<dbReference type="PROSITE" id="PS01156">
    <property type="entry name" value="TONB_DEPENDENT_REC_2"/>
    <property type="match status" value="1"/>
</dbReference>
<keyword evidence="2 12" id="KW-0813">Transport</keyword>
<protein>
    <submittedName>
        <fullName evidence="18">TonB-dependent receptor</fullName>
    </submittedName>
</protein>
<keyword evidence="3 12" id="KW-1134">Transmembrane beta strand</keyword>
<evidence type="ECO:0000256" key="14">
    <source>
        <dbReference type="RuleBase" id="RU003357"/>
    </source>
</evidence>
<dbReference type="CDD" id="cd01347">
    <property type="entry name" value="ligand_gated_channel"/>
    <property type="match status" value="1"/>
</dbReference>
<dbReference type="InterPro" id="IPR012910">
    <property type="entry name" value="Plug_dom"/>
</dbReference>
<keyword evidence="18" id="KW-0675">Receptor</keyword>
<dbReference type="InterPro" id="IPR000531">
    <property type="entry name" value="Beta-barrel_TonB"/>
</dbReference>
<evidence type="ECO:0000256" key="11">
    <source>
        <dbReference type="ARBA" id="ARBA00023237"/>
    </source>
</evidence>
<evidence type="ECO:0000256" key="4">
    <source>
        <dbReference type="ARBA" id="ARBA00022496"/>
    </source>
</evidence>
<evidence type="ECO:0000256" key="10">
    <source>
        <dbReference type="ARBA" id="ARBA00023136"/>
    </source>
</evidence>
<keyword evidence="10 12" id="KW-0472">Membrane</keyword>
<evidence type="ECO:0000256" key="15">
    <source>
        <dbReference type="SAM" id="SignalP"/>
    </source>
</evidence>
<sequence length="778" mass="83229">MRSSARSLRRAVLATSALSMLGFAPAAFAQDEGASAASDDDAIVVTARRRDERLIDVPIAVSSISGEALANAGAIDITDVAASAPNVTLEVSRGTNNTLSAFIRGVGQQDPVAGFEAGVGLYLDDVVLNRPQGAVLDIYDVERIEVLRGPQGTLYGRNTIGGAVKYVTKRIGDTAEFKLRGTYGSYDQADGVISAAVPLGDGTVRVGGAVARLSRGGFGTNLTTGRENYNKDVWAGRGTVEIVPGDDAFFRITGDYTRDKSETRGGHRLITSLATGAPVLDDVFDSRGALVSPTQDVEAWGFSALGELKPTDWLTVRTITGYRKDDSATPIDFDALPAVDLDVPAFYNNKQISQEIQLLFDVGRFNGLIGGYYLDASARTTFDVRLPGTVTALTFGDVDTRTGAIFGDFTYDITDQLSLSAGGRYTWDRRTSIVQRNVYLGSSPFFGGTTAPIVRQTDFRGTADFKKFTPRASIAFKPTQDHTVYASYSKGFKGGGFDPRGVGTAAPDANGNGIGGAGGDYEDIYNFLSFDPETVDSYELGWKGQLFDRRLTFALAAFYADYTDIQIPGSVGAVVGGVQTFIGITTNAGKATFKGLEFEGNLVAARDFGVDGDSLNFSWALGYLDAKFDRFIDSRGIDVADRRSIQNTPDLTASGTLSYSTPVGEGSINASTTISYRSASQQFEIPTPGLDQPGFALWDANLVWNIDDIFSLGVHGRNLTNKRYITSGYNFLRQNPDTGQFILLNGQPGISSTLGAEGVLTAYYGNPRQVFVTGTVKF</sequence>
<dbReference type="InterPro" id="IPR010917">
    <property type="entry name" value="TonB_rcpt_CS"/>
</dbReference>
<comment type="caution">
    <text evidence="18">The sequence shown here is derived from an EMBL/GenBank/DDBJ whole genome shotgun (WGS) entry which is preliminary data.</text>
</comment>
<dbReference type="InterPro" id="IPR039426">
    <property type="entry name" value="TonB-dep_rcpt-like"/>
</dbReference>
<keyword evidence="6 15" id="KW-0732">Signal</keyword>
<gene>
    <name evidence="18" type="ORF">K5P26_09325</name>
</gene>
<evidence type="ECO:0000256" key="8">
    <source>
        <dbReference type="ARBA" id="ARBA00023065"/>
    </source>
</evidence>
<dbReference type="PANTHER" id="PTHR32552:SF81">
    <property type="entry name" value="TONB-DEPENDENT OUTER MEMBRANE RECEPTOR"/>
    <property type="match status" value="1"/>
</dbReference>
<evidence type="ECO:0000259" key="17">
    <source>
        <dbReference type="Pfam" id="PF07715"/>
    </source>
</evidence>
<keyword evidence="5 12" id="KW-0812">Transmembrane</keyword>
<dbReference type="EMBL" id="JAILXK010000002">
    <property type="protein sequence ID" value="MBY4637337.1"/>
    <property type="molecule type" value="Genomic_DNA"/>
</dbReference>
<dbReference type="Proteomes" id="UP001166571">
    <property type="component" value="Unassembled WGS sequence"/>
</dbReference>
<feature type="domain" description="TonB-dependent receptor-like beta-barrel" evidence="16">
    <location>
        <begin position="249"/>
        <end position="719"/>
    </location>
</feature>
<keyword evidence="9 14" id="KW-0798">TonB box</keyword>
<feature type="short sequence motif" description="TonB C-terminal box" evidence="13">
    <location>
        <begin position="761"/>
        <end position="778"/>
    </location>
</feature>
<proteinExistence type="inferred from homology"/>
<evidence type="ECO:0000256" key="2">
    <source>
        <dbReference type="ARBA" id="ARBA00022448"/>
    </source>
</evidence>
<dbReference type="PANTHER" id="PTHR32552">
    <property type="entry name" value="FERRICHROME IRON RECEPTOR-RELATED"/>
    <property type="match status" value="1"/>
</dbReference>
<evidence type="ECO:0000256" key="7">
    <source>
        <dbReference type="ARBA" id="ARBA00023004"/>
    </source>
</evidence>
<evidence type="ECO:0000259" key="16">
    <source>
        <dbReference type="Pfam" id="PF00593"/>
    </source>
</evidence>
<keyword evidence="8" id="KW-0406">Ion transport</keyword>
<evidence type="ECO:0000313" key="19">
    <source>
        <dbReference type="Proteomes" id="UP001166571"/>
    </source>
</evidence>
<keyword evidence="7" id="KW-0408">Iron</keyword>
<reference evidence="18" key="1">
    <citation type="submission" date="2021-08" db="EMBL/GenBank/DDBJ databases">
        <title>Sphingopyxis panaciterrulae sp. nov., isolated from the surface water of the Yellow Sea.</title>
        <authorList>
            <person name="Gao Z."/>
            <person name="Zhang D."/>
            <person name="Zhang A."/>
        </authorList>
    </citation>
    <scope>NUCLEOTIDE SEQUENCE</scope>
    <source>
        <strain evidence="18">XHP0097</strain>
    </source>
</reference>
<feature type="chain" id="PRO_5045050360" evidence="15">
    <location>
        <begin position="30"/>
        <end position="778"/>
    </location>
</feature>
<keyword evidence="11 12" id="KW-0998">Cell outer membrane</keyword>
<dbReference type="Pfam" id="PF00593">
    <property type="entry name" value="TonB_dep_Rec_b-barrel"/>
    <property type="match status" value="1"/>
</dbReference>
<evidence type="ECO:0000256" key="1">
    <source>
        <dbReference type="ARBA" id="ARBA00004571"/>
    </source>
</evidence>